<gene>
    <name evidence="1" type="ORF">ACFP58_00810</name>
</gene>
<accession>A0ABW1W4J9</accession>
<organism evidence="1 2">
    <name type="scientific">Psychrobacter glacincola</name>
    <dbReference type="NCBI Taxonomy" id="56810"/>
    <lineage>
        <taxon>Bacteria</taxon>
        <taxon>Pseudomonadati</taxon>
        <taxon>Pseudomonadota</taxon>
        <taxon>Gammaproteobacteria</taxon>
        <taxon>Moraxellales</taxon>
        <taxon>Moraxellaceae</taxon>
        <taxon>Psychrobacter</taxon>
    </lineage>
</organism>
<protein>
    <submittedName>
        <fullName evidence="1">DUF1365 domain-containing protein</fullName>
    </submittedName>
</protein>
<evidence type="ECO:0000313" key="1">
    <source>
        <dbReference type="EMBL" id="MFC6380019.1"/>
    </source>
</evidence>
<name>A0ABW1W4J9_9GAMM</name>
<reference evidence="2" key="1">
    <citation type="journal article" date="2019" name="Int. J. Syst. Evol. Microbiol.">
        <title>The Global Catalogue of Microorganisms (GCM) 10K type strain sequencing project: providing services to taxonomists for standard genome sequencing and annotation.</title>
        <authorList>
            <consortium name="The Broad Institute Genomics Platform"/>
            <consortium name="The Broad Institute Genome Sequencing Center for Infectious Disease"/>
            <person name="Wu L."/>
            <person name="Ma J."/>
        </authorList>
    </citation>
    <scope>NUCLEOTIDE SEQUENCE [LARGE SCALE GENOMIC DNA]</scope>
    <source>
        <strain evidence="2">CCM 2050</strain>
    </source>
</reference>
<dbReference type="Proteomes" id="UP001596264">
    <property type="component" value="Unassembled WGS sequence"/>
</dbReference>
<dbReference type="InterPro" id="IPR010775">
    <property type="entry name" value="DUF1365"/>
</dbReference>
<dbReference type="EMBL" id="JBHSTZ010000004">
    <property type="protein sequence ID" value="MFC6380019.1"/>
    <property type="molecule type" value="Genomic_DNA"/>
</dbReference>
<dbReference type="Pfam" id="PF07103">
    <property type="entry name" value="DUF1365"/>
    <property type="match status" value="1"/>
</dbReference>
<dbReference type="PANTHER" id="PTHR33973:SF4">
    <property type="entry name" value="OS07G0153300 PROTEIN"/>
    <property type="match status" value="1"/>
</dbReference>
<dbReference type="RefSeq" id="WP_201564342.1">
    <property type="nucleotide sequence ID" value="NZ_CAJGZK010000023.1"/>
</dbReference>
<dbReference type="PANTHER" id="PTHR33973">
    <property type="entry name" value="OS07G0153300 PROTEIN"/>
    <property type="match status" value="1"/>
</dbReference>
<sequence>MPASEQSNSICVEPALSDDAKGLPHQIFHGTTWHSRLLPSMHKFAYPYRYWGINITALAAGQALPEVDIRPFIDNKILKKLPFNKLLLFSGTKKALQQFYAEDYLQGLSGQDKDSLSKNKYFNHNSQPSAKGKTPDKHAFLIAAQALEQRLRQAFTTQTGSAPTGDMIGMLVCRNAGIYFSPVNFYLGFDKAQKPSHLLAEVSNTPWDKRHYYGFLLEGINTEFCHDKSFHVSPFNPIDQQYQWHVTIKRAIKNTVISEVKTEATTLSKQCLDIRIAINISDKRGEVLKTGIKMSGVPMTATTIRDSLRKNPLMNITSLMRIYGHAFKLYAIKKVPYINYDETLADSKQHDGNNKSKQ</sequence>
<keyword evidence="2" id="KW-1185">Reference proteome</keyword>
<proteinExistence type="predicted"/>
<evidence type="ECO:0000313" key="2">
    <source>
        <dbReference type="Proteomes" id="UP001596264"/>
    </source>
</evidence>
<comment type="caution">
    <text evidence="1">The sequence shown here is derived from an EMBL/GenBank/DDBJ whole genome shotgun (WGS) entry which is preliminary data.</text>
</comment>